<feature type="compositionally biased region" description="Pro residues" evidence="1">
    <location>
        <begin position="668"/>
        <end position="686"/>
    </location>
</feature>
<protein>
    <submittedName>
        <fullName evidence="3">Phage tail tape measure protein</fullName>
    </submittedName>
</protein>
<dbReference type="RefSeq" id="WP_095038330.1">
    <property type="nucleotide sequence ID" value="NZ_NQKQ01000038.1"/>
</dbReference>
<feature type="region of interest" description="Disordered" evidence="1">
    <location>
        <begin position="891"/>
        <end position="910"/>
    </location>
</feature>
<name>A0A266ZYW8_PSEFR</name>
<dbReference type="OrthoDB" id="8019720at2"/>
<comment type="caution">
    <text evidence="3">The sequence shown here is derived from an EMBL/GenBank/DDBJ whole genome shotgun (WGS) entry which is preliminary data.</text>
</comment>
<dbReference type="NCBIfam" id="TIGR01760">
    <property type="entry name" value="tape_meas_TP901"/>
    <property type="match status" value="1"/>
</dbReference>
<feature type="compositionally biased region" description="Basic residues" evidence="1">
    <location>
        <begin position="643"/>
        <end position="661"/>
    </location>
</feature>
<accession>A0A266ZYW8</accession>
<proteinExistence type="predicted"/>
<dbReference type="PANTHER" id="PTHR21525">
    <property type="entry name" value="MOTILE SPERM PROTEIN"/>
    <property type="match status" value="1"/>
</dbReference>
<evidence type="ECO:0000313" key="3">
    <source>
        <dbReference type="EMBL" id="PAA04714.1"/>
    </source>
</evidence>
<feature type="domain" description="Phage tail tape measure protein" evidence="2">
    <location>
        <begin position="171"/>
        <end position="373"/>
    </location>
</feature>
<gene>
    <name evidence="3" type="ORF">CJU81_22620</name>
</gene>
<organism evidence="3 4">
    <name type="scientific">Pseudomonas fragi</name>
    <dbReference type="NCBI Taxonomy" id="296"/>
    <lineage>
        <taxon>Bacteria</taxon>
        <taxon>Pseudomonadati</taxon>
        <taxon>Pseudomonadota</taxon>
        <taxon>Gammaproteobacteria</taxon>
        <taxon>Pseudomonadales</taxon>
        <taxon>Pseudomonadaceae</taxon>
        <taxon>Pseudomonas</taxon>
    </lineage>
</organism>
<evidence type="ECO:0000313" key="4">
    <source>
        <dbReference type="Proteomes" id="UP000215861"/>
    </source>
</evidence>
<dbReference type="PANTHER" id="PTHR21525:SF9">
    <property type="entry name" value="CHANNEL_COLICIN DOMAIN-CONTAINING PROTEIN"/>
    <property type="match status" value="1"/>
</dbReference>
<feature type="region of interest" description="Disordered" evidence="1">
    <location>
        <begin position="637"/>
        <end position="688"/>
    </location>
</feature>
<dbReference type="AlphaFoldDB" id="A0A266ZYW8"/>
<dbReference type="Pfam" id="PF10145">
    <property type="entry name" value="PhageMin_Tail"/>
    <property type="match status" value="1"/>
</dbReference>
<reference evidence="3 4" key="1">
    <citation type="submission" date="2017-08" db="EMBL/GenBank/DDBJ databases">
        <title>Genomic and metabolic characterisation of spoilage-associated Pseudomonas species.</title>
        <authorList>
            <person name="Stanborough T."/>
            <person name="Fegan N."/>
            <person name="Powell S.M."/>
            <person name="Singh T."/>
            <person name="Tamplin M.L."/>
            <person name="Chandry P.S."/>
        </authorList>
    </citation>
    <scope>NUCLEOTIDE SEQUENCE [LARGE SCALE GENOMIC DNA]</scope>
    <source>
        <strain evidence="3 4">F1801</strain>
    </source>
</reference>
<evidence type="ECO:0000259" key="2">
    <source>
        <dbReference type="Pfam" id="PF10145"/>
    </source>
</evidence>
<evidence type="ECO:0000256" key="1">
    <source>
        <dbReference type="SAM" id="MobiDB-lite"/>
    </source>
</evidence>
<feature type="compositionally biased region" description="Polar residues" evidence="1">
    <location>
        <begin position="891"/>
        <end position="902"/>
    </location>
</feature>
<sequence>MANKLALGLVIGGAVSATVGNAFKDVEGRIKKLEATGAKARVMQRQIGDTIRLRNEWKTAHDSGAAGASMLLTRLNANLDSLRKQGVEVGRLDRAYQVLGRTARSAELKAKGHTQFNEGRAGIKNTLGKAAIGIAAVAVPTKVSADYQAQIRQMAIWAHTAGTDAEKQMADKITQVATQKGMSQKALASAVSGLIEKGISWEESVDYAPLIADLVDGQGMEAETIATLFSAFKEAGVAKEDMGAMLGQVAAAGDIGAFGPKDMAKYMPALLGTIKRLGMEGPEAVRFLGASLQSQFSQTQDAAAAATNMDNLLNAVISSTSQKRFAQAGYDLTGSILAATKSGKAANPVEAFIMLSEKLIARQDPEKAKRVEALKAKIQASKDGSAEEEQAMVALIEAAGLASIVSDKSSSAGLLAQIKYGKTIKQNMADIKDTDGQAKIEKDAADARGASAAKWGSAAASMEASMISIGDALRPLTDLAADGLTKIGTSIAGLAGEFPKVISGTTLAVSAIGLVATAFSAFKMGKGLINIARGALGGRDSNKVQKVFVTNAEDGGDSPHESKGSKVLDLAEIGLKALGGKQDGDAEEGERKGFNPVDVGLKVLDVFREASTGESGSEEAGPQRVFVVNAAAFGGLGGAGGRAGRRSGSRGGRGRTGRRRAGGAGGGPRPPRPPVPPRPPIPPVPPGRAARAMGLIGKVGKVRKLIPGAALIEGGMRALETFQNADTQEAKAEGYGAAAGNMAGALAGAAAGAAIGSVVPVLGTAIGGVIGGILGSMGGESIGASLGKSWFGADDKKPSEPVVKALAFDPRLTRTLPGATKMGDVVRSFSSAAPTGPLAMPPKIEPILKAAPPKIDQKIDIHAPLQITVKGDVKDPAALARELQPHLQRQMEQIGQQMSSRNLYDAPHVG</sequence>
<dbReference type="EMBL" id="NQKQ01000038">
    <property type="protein sequence ID" value="PAA04714.1"/>
    <property type="molecule type" value="Genomic_DNA"/>
</dbReference>
<dbReference type="Proteomes" id="UP000215861">
    <property type="component" value="Unassembled WGS sequence"/>
</dbReference>
<dbReference type="InterPro" id="IPR010090">
    <property type="entry name" value="Phage_tape_meas"/>
</dbReference>